<dbReference type="Proteomes" id="UP001264519">
    <property type="component" value="Unassembled WGS sequence"/>
</dbReference>
<dbReference type="InterPro" id="IPR012449">
    <property type="entry name" value="Phage_F116_Orf28"/>
</dbReference>
<organism evidence="1 2">
    <name type="scientific">Halomonas koreensis</name>
    <dbReference type="NCBI Taxonomy" id="245385"/>
    <lineage>
        <taxon>Bacteria</taxon>
        <taxon>Pseudomonadati</taxon>
        <taxon>Pseudomonadota</taxon>
        <taxon>Gammaproteobacteria</taxon>
        <taxon>Oceanospirillales</taxon>
        <taxon>Halomonadaceae</taxon>
        <taxon>Halomonas</taxon>
    </lineage>
</organism>
<proteinExistence type="predicted"/>
<dbReference type="Pfam" id="PF07867">
    <property type="entry name" value="DUF1654"/>
    <property type="match status" value="1"/>
</dbReference>
<evidence type="ECO:0000313" key="1">
    <source>
        <dbReference type="EMBL" id="MDR5867310.1"/>
    </source>
</evidence>
<reference evidence="1 2" key="1">
    <citation type="submission" date="2023-04" db="EMBL/GenBank/DDBJ databases">
        <title>A long-awaited taxogenomic arrangement of the family Halomonadaceae.</title>
        <authorList>
            <person name="De La Haba R."/>
            <person name="Chuvochina M."/>
            <person name="Wittouck S."/>
            <person name="Arahal D.R."/>
            <person name="Sanchez-Porro C."/>
            <person name="Hugenholtz P."/>
            <person name="Ventosa A."/>
        </authorList>
    </citation>
    <scope>NUCLEOTIDE SEQUENCE [LARGE SCALE GENOMIC DNA]</scope>
    <source>
        <strain evidence="1 2">DSM 23530</strain>
    </source>
</reference>
<dbReference type="RefSeq" id="WP_309652903.1">
    <property type="nucleotide sequence ID" value="NZ_JARWAK010000008.1"/>
</dbReference>
<dbReference type="EMBL" id="JARWAK010000008">
    <property type="protein sequence ID" value="MDR5867310.1"/>
    <property type="molecule type" value="Genomic_DNA"/>
</dbReference>
<sequence length="79" mass="9262">MDQHTPTSYEQLGRRVQQQLAAATRRQQYQLTLAPWPDDDPADWERLLEEFETHGNVDITRLETGEVLIRWNPAEAVCR</sequence>
<keyword evidence="2" id="KW-1185">Reference proteome</keyword>
<protein>
    <submittedName>
        <fullName evidence="1">DUF1654 domain-containing protein</fullName>
    </submittedName>
</protein>
<comment type="caution">
    <text evidence="1">The sequence shown here is derived from an EMBL/GenBank/DDBJ whole genome shotgun (WGS) entry which is preliminary data.</text>
</comment>
<evidence type="ECO:0000313" key="2">
    <source>
        <dbReference type="Proteomes" id="UP001264519"/>
    </source>
</evidence>
<accession>A0ABU1G2Y5</accession>
<gene>
    <name evidence="1" type="ORF">QC818_10960</name>
</gene>
<name>A0ABU1G2Y5_9GAMM</name>